<dbReference type="EMBL" id="CM044705">
    <property type="protein sequence ID" value="KAI5663469.1"/>
    <property type="molecule type" value="Genomic_DNA"/>
</dbReference>
<reference evidence="2" key="1">
    <citation type="journal article" date="2023" name="Nat. Plants">
        <title>Single-cell RNA sequencing provides a high-resolution roadmap for understanding the multicellular compartmentation of specialized metabolism.</title>
        <authorList>
            <person name="Sun S."/>
            <person name="Shen X."/>
            <person name="Li Y."/>
            <person name="Li Y."/>
            <person name="Wang S."/>
            <person name="Li R."/>
            <person name="Zhang H."/>
            <person name="Shen G."/>
            <person name="Guo B."/>
            <person name="Wei J."/>
            <person name="Xu J."/>
            <person name="St-Pierre B."/>
            <person name="Chen S."/>
            <person name="Sun C."/>
        </authorList>
    </citation>
    <scope>NUCLEOTIDE SEQUENCE [LARGE SCALE GENOMIC DNA]</scope>
</reference>
<name>A0ACC0ASE5_CATRO</name>
<protein>
    <submittedName>
        <fullName evidence="1">Uncharacterized protein</fullName>
    </submittedName>
</protein>
<evidence type="ECO:0000313" key="1">
    <source>
        <dbReference type="EMBL" id="KAI5663469.1"/>
    </source>
</evidence>
<organism evidence="1 2">
    <name type="scientific">Catharanthus roseus</name>
    <name type="common">Madagascar periwinkle</name>
    <name type="synonym">Vinca rosea</name>
    <dbReference type="NCBI Taxonomy" id="4058"/>
    <lineage>
        <taxon>Eukaryota</taxon>
        <taxon>Viridiplantae</taxon>
        <taxon>Streptophyta</taxon>
        <taxon>Embryophyta</taxon>
        <taxon>Tracheophyta</taxon>
        <taxon>Spermatophyta</taxon>
        <taxon>Magnoliopsida</taxon>
        <taxon>eudicotyledons</taxon>
        <taxon>Gunneridae</taxon>
        <taxon>Pentapetalae</taxon>
        <taxon>asterids</taxon>
        <taxon>lamiids</taxon>
        <taxon>Gentianales</taxon>
        <taxon>Apocynaceae</taxon>
        <taxon>Rauvolfioideae</taxon>
        <taxon>Vinceae</taxon>
        <taxon>Catharanthinae</taxon>
        <taxon>Catharanthus</taxon>
    </lineage>
</organism>
<keyword evidence="2" id="KW-1185">Reference proteome</keyword>
<dbReference type="Proteomes" id="UP001060085">
    <property type="component" value="Linkage Group LG05"/>
</dbReference>
<comment type="caution">
    <text evidence="1">The sequence shown here is derived from an EMBL/GenBank/DDBJ whole genome shotgun (WGS) entry which is preliminary data.</text>
</comment>
<accession>A0ACC0ASE5</accession>
<gene>
    <name evidence="1" type="ORF">M9H77_22792</name>
</gene>
<sequence>MVQPEVRRGDDALSLLTDRTGRVEGRTVTASSRGVRRRHSTSDIPSTSIPIGPDMYYDPGDLSSYHITPSVYPPYPMTFMDILSHHKHHMIHIPEKSRPPTNPTQRKKPKNDGWEQTGLADGGPQDPVLVPSYSGHVIGSIWRGHDIGTLKSRSRYVSLTYWTPSDLASCTSDLDITDSSISINGQDLAVVNESHCSGLSTYSLFTDKSGNNVPRKLWPLVKNVSSVGGFAWGLDILVFSYVCTSGETGSEVVGILVGGTISSAYVYMDQYTCYTSISDLESRQATPFHAIADNYSYYTACFIRYDSS</sequence>
<proteinExistence type="predicted"/>
<evidence type="ECO:0000313" key="2">
    <source>
        <dbReference type="Proteomes" id="UP001060085"/>
    </source>
</evidence>